<comment type="caution">
    <text evidence="3">The sequence shown here is derived from an EMBL/GenBank/DDBJ whole genome shotgun (WGS) entry which is preliminary data.</text>
</comment>
<evidence type="ECO:0000256" key="1">
    <source>
        <dbReference type="SAM" id="SignalP"/>
    </source>
</evidence>
<gene>
    <name evidence="3" type="ORF">GCM10011383_32100</name>
</gene>
<organism evidence="3 4">
    <name type="scientific">Hymenobacter cavernae</name>
    <dbReference type="NCBI Taxonomy" id="2044852"/>
    <lineage>
        <taxon>Bacteria</taxon>
        <taxon>Pseudomonadati</taxon>
        <taxon>Bacteroidota</taxon>
        <taxon>Cytophagia</taxon>
        <taxon>Cytophagales</taxon>
        <taxon>Hymenobacteraceae</taxon>
        <taxon>Hymenobacter</taxon>
    </lineage>
</organism>
<dbReference type="RefSeq" id="WP_188815055.1">
    <property type="nucleotide sequence ID" value="NZ_BMHT01000006.1"/>
</dbReference>
<protein>
    <recommendedName>
        <fullName evidence="2">Secretion system C-terminal sorting domain-containing protein</fullName>
    </recommendedName>
</protein>
<feature type="signal peptide" evidence="1">
    <location>
        <begin position="1"/>
        <end position="24"/>
    </location>
</feature>
<sequence length="616" mass="66100">MTYPKHLHHAFLLLLSLLPLATRAQTVAPLATDLSRTTQQTASASVGARGTALSLPVFDDFSGREGQPNSQVWAARGGTLVNNRFAVAAPSRGVATFDGLNANGQPYGSAVSDTDTLTSQPIDLGGLTASAQVYLSFFWQAGSIVGAPSSNSSSRPVFLEADFLDNTGVWRQVWVQRSTGVQTAFQQQFVAVTDARYLHSAFQFRFHTSGNQANTNDTWSIDYVYLNRDRSATSNSYRDIATSAPLTSLLKRYTAIPVWQYNASSNPANELNDRTFTTLNNFDVGPANTPVAWTGTLQVLPAGGTSTFVTGNRSLQPSQQQLAVEGNVRNTPLSTSAEGKRVRHTITLLTNETNPQTLPNDTISRVTELTDYYAYDDGTPEAMVTTSAFSYLVYRFDLNKSDYVRGLRLYMLPSPTASSRTLTIGIWDDKSGKPAGLPKATQSYAVPTSPAANYVDVNFPSPVAVNGTFYIGYAASGNFLQTGLDYNSPVPDNYLLISNGPVTATSDNWAAPTSPLPGAVMMRPALTNGVVTGIADAATAANFSVYPNPSSGIVRVQGHYTHATVLDGLGRVAWVQPASQIGQEELDLSALRAGVYVVQLALPNGSTVTKRLILTE</sequence>
<feature type="chain" id="PRO_5046297880" description="Secretion system C-terminal sorting domain-containing protein" evidence="1">
    <location>
        <begin position="25"/>
        <end position="616"/>
    </location>
</feature>
<accession>A0ABQ1UHF1</accession>
<keyword evidence="1" id="KW-0732">Signal</keyword>
<feature type="domain" description="Secretion system C-terminal sorting" evidence="2">
    <location>
        <begin position="545"/>
        <end position="613"/>
    </location>
</feature>
<dbReference type="Proteomes" id="UP000632273">
    <property type="component" value="Unassembled WGS sequence"/>
</dbReference>
<dbReference type="Gene3D" id="2.60.120.260">
    <property type="entry name" value="Galactose-binding domain-like"/>
    <property type="match status" value="1"/>
</dbReference>
<name>A0ABQ1UHF1_9BACT</name>
<evidence type="ECO:0000313" key="3">
    <source>
        <dbReference type="EMBL" id="GGF18195.1"/>
    </source>
</evidence>
<dbReference type="Pfam" id="PF18962">
    <property type="entry name" value="Por_Secre_tail"/>
    <property type="match status" value="1"/>
</dbReference>
<evidence type="ECO:0000259" key="2">
    <source>
        <dbReference type="Pfam" id="PF18962"/>
    </source>
</evidence>
<dbReference type="EMBL" id="BMHT01000006">
    <property type="protein sequence ID" value="GGF18195.1"/>
    <property type="molecule type" value="Genomic_DNA"/>
</dbReference>
<dbReference type="InterPro" id="IPR026444">
    <property type="entry name" value="Secre_tail"/>
</dbReference>
<dbReference type="NCBIfam" id="TIGR04183">
    <property type="entry name" value="Por_Secre_tail"/>
    <property type="match status" value="1"/>
</dbReference>
<reference evidence="4" key="1">
    <citation type="journal article" date="2019" name="Int. J. Syst. Evol. Microbiol.">
        <title>The Global Catalogue of Microorganisms (GCM) 10K type strain sequencing project: providing services to taxonomists for standard genome sequencing and annotation.</title>
        <authorList>
            <consortium name="The Broad Institute Genomics Platform"/>
            <consortium name="The Broad Institute Genome Sequencing Center for Infectious Disease"/>
            <person name="Wu L."/>
            <person name="Ma J."/>
        </authorList>
    </citation>
    <scope>NUCLEOTIDE SEQUENCE [LARGE SCALE GENOMIC DNA]</scope>
    <source>
        <strain evidence="4">CGMCC 1.15197</strain>
    </source>
</reference>
<evidence type="ECO:0000313" key="4">
    <source>
        <dbReference type="Proteomes" id="UP000632273"/>
    </source>
</evidence>
<proteinExistence type="predicted"/>
<keyword evidence="4" id="KW-1185">Reference proteome</keyword>